<dbReference type="CDD" id="cd03255">
    <property type="entry name" value="ABC_MJ0796_LolCDE_FtsE"/>
    <property type="match status" value="1"/>
</dbReference>
<dbReference type="PROSITE" id="PS50893">
    <property type="entry name" value="ABC_TRANSPORTER_2"/>
    <property type="match status" value="1"/>
</dbReference>
<dbReference type="STRING" id="1817768.A3A87_04535"/>
<keyword evidence="10" id="KW-0046">Antibiotic resistance</keyword>
<keyword evidence="4" id="KW-0997">Cell inner membrane</keyword>
<evidence type="ECO:0000256" key="5">
    <source>
        <dbReference type="ARBA" id="ARBA00022692"/>
    </source>
</evidence>
<comment type="caution">
    <text evidence="15">The sequence shown here is derived from an EMBL/GenBank/DDBJ whole genome shotgun (WGS) entry which is preliminary data.</text>
</comment>
<evidence type="ECO:0000256" key="7">
    <source>
        <dbReference type="ARBA" id="ARBA00022840"/>
    </source>
</evidence>
<dbReference type="FunFam" id="3.40.50.300:FF:000032">
    <property type="entry name" value="Export ABC transporter ATP-binding protein"/>
    <property type="match status" value="1"/>
</dbReference>
<dbReference type="PANTHER" id="PTHR30572">
    <property type="entry name" value="MEMBRANE COMPONENT OF TRANSPORTER-RELATED"/>
    <property type="match status" value="1"/>
</dbReference>
<dbReference type="SUPFAM" id="SSF52540">
    <property type="entry name" value="P-loop containing nucleoside triphosphate hydrolases"/>
    <property type="match status" value="1"/>
</dbReference>
<keyword evidence="7" id="KW-0067">ATP-binding</keyword>
<evidence type="ECO:0000256" key="11">
    <source>
        <dbReference type="ARBA" id="ARBA00038076"/>
    </source>
</evidence>
<dbReference type="SMART" id="SM00382">
    <property type="entry name" value="AAA"/>
    <property type="match status" value="1"/>
</dbReference>
<evidence type="ECO:0000256" key="9">
    <source>
        <dbReference type="ARBA" id="ARBA00023136"/>
    </source>
</evidence>
<dbReference type="Pfam" id="PF02687">
    <property type="entry name" value="FtsX"/>
    <property type="match status" value="1"/>
</dbReference>
<name>A0A1F6U1Z0_9PROT</name>
<dbReference type="InterPro" id="IPR003593">
    <property type="entry name" value="AAA+_ATPase"/>
</dbReference>
<evidence type="ECO:0000256" key="2">
    <source>
        <dbReference type="ARBA" id="ARBA00022448"/>
    </source>
</evidence>
<dbReference type="EMBL" id="MFTC01000043">
    <property type="protein sequence ID" value="OGI51342.1"/>
    <property type="molecule type" value="Genomic_DNA"/>
</dbReference>
<protein>
    <submittedName>
        <fullName evidence="15">MacB family efflux pump subunit</fullName>
    </submittedName>
</protein>
<dbReference type="Gene3D" id="3.40.50.300">
    <property type="entry name" value="P-loop containing nucleotide triphosphate hydrolases"/>
    <property type="match status" value="1"/>
</dbReference>
<gene>
    <name evidence="15" type="ORF">A3A87_04535</name>
</gene>
<dbReference type="PANTHER" id="PTHR30572:SF4">
    <property type="entry name" value="ABC TRANSPORTER PERMEASE YTRF"/>
    <property type="match status" value="1"/>
</dbReference>
<evidence type="ECO:0000256" key="6">
    <source>
        <dbReference type="ARBA" id="ARBA00022741"/>
    </source>
</evidence>
<keyword evidence="3" id="KW-1003">Cell membrane</keyword>
<evidence type="ECO:0000256" key="3">
    <source>
        <dbReference type="ARBA" id="ARBA00022475"/>
    </source>
</evidence>
<dbReference type="InterPro" id="IPR027417">
    <property type="entry name" value="P-loop_NTPase"/>
</dbReference>
<dbReference type="Pfam" id="PF00005">
    <property type="entry name" value="ABC_tran"/>
    <property type="match status" value="1"/>
</dbReference>
<comment type="similarity">
    <text evidence="11">Belongs to the ABC-4 integral membrane protein family.</text>
</comment>
<dbReference type="InterPro" id="IPR025857">
    <property type="entry name" value="MacB_PCD"/>
</dbReference>
<evidence type="ECO:0000259" key="14">
    <source>
        <dbReference type="PROSITE" id="PS50893"/>
    </source>
</evidence>
<evidence type="ECO:0000256" key="4">
    <source>
        <dbReference type="ARBA" id="ARBA00022519"/>
    </source>
</evidence>
<dbReference type="InterPro" id="IPR003838">
    <property type="entry name" value="ABC3_permease_C"/>
</dbReference>
<dbReference type="Pfam" id="PF12704">
    <property type="entry name" value="MacB_PCD"/>
    <property type="match status" value="1"/>
</dbReference>
<organism evidence="15 16">
    <name type="scientific">Candidatus Muproteobacteria bacterium RIFCSPLOWO2_01_FULL_60_18</name>
    <dbReference type="NCBI Taxonomy" id="1817768"/>
    <lineage>
        <taxon>Bacteria</taxon>
        <taxon>Pseudomonadati</taxon>
        <taxon>Pseudomonadota</taxon>
        <taxon>Candidatus Muproteobacteria</taxon>
    </lineage>
</organism>
<evidence type="ECO:0000256" key="12">
    <source>
        <dbReference type="ARBA" id="ARBA00038388"/>
    </source>
</evidence>
<keyword evidence="8 13" id="KW-1133">Transmembrane helix</keyword>
<dbReference type="GO" id="GO:0022857">
    <property type="term" value="F:transmembrane transporter activity"/>
    <property type="evidence" value="ECO:0007669"/>
    <property type="project" value="TreeGrafter"/>
</dbReference>
<accession>A0A1F6U1Z0</accession>
<dbReference type="GO" id="GO:0046677">
    <property type="term" value="P:response to antibiotic"/>
    <property type="evidence" value="ECO:0007669"/>
    <property type="project" value="UniProtKB-KW"/>
</dbReference>
<dbReference type="InterPro" id="IPR003439">
    <property type="entry name" value="ABC_transporter-like_ATP-bd"/>
</dbReference>
<dbReference type="GO" id="GO:0016887">
    <property type="term" value="F:ATP hydrolysis activity"/>
    <property type="evidence" value="ECO:0007669"/>
    <property type="project" value="InterPro"/>
</dbReference>
<evidence type="ECO:0000256" key="10">
    <source>
        <dbReference type="ARBA" id="ARBA00023251"/>
    </source>
</evidence>
<dbReference type="Proteomes" id="UP000179037">
    <property type="component" value="Unassembled WGS sequence"/>
</dbReference>
<comment type="subcellular location">
    <subcellularLocation>
        <location evidence="1">Cell inner membrane</location>
        <topology evidence="1">Multi-pass membrane protein</topology>
    </subcellularLocation>
</comment>
<keyword evidence="9 13" id="KW-0472">Membrane</keyword>
<reference evidence="15 16" key="1">
    <citation type="journal article" date="2016" name="Nat. Commun.">
        <title>Thousands of microbial genomes shed light on interconnected biogeochemical processes in an aquifer system.</title>
        <authorList>
            <person name="Anantharaman K."/>
            <person name="Brown C.T."/>
            <person name="Hug L.A."/>
            <person name="Sharon I."/>
            <person name="Castelle C.J."/>
            <person name="Probst A.J."/>
            <person name="Thomas B.C."/>
            <person name="Singh A."/>
            <person name="Wilkins M.J."/>
            <person name="Karaoz U."/>
            <person name="Brodie E.L."/>
            <person name="Williams K.H."/>
            <person name="Hubbard S.S."/>
            <person name="Banfield J.F."/>
        </authorList>
    </citation>
    <scope>NUCLEOTIDE SEQUENCE [LARGE SCALE GENOMIC DNA]</scope>
</reference>
<proteinExistence type="inferred from homology"/>
<dbReference type="InterPro" id="IPR050250">
    <property type="entry name" value="Macrolide_Exporter_MacB"/>
</dbReference>
<comment type="similarity">
    <text evidence="12">Belongs to the ABC transporter superfamily. Macrolide exporter (TC 3.A.1.122) family.</text>
</comment>
<sequence>MIELRDIHKTYRMGETSVLALRGVSLTIESGEFVAITGPSGSGKSTLMHVIGLLDVPDAGSYRLLGKETAHLLEDELAVLRREAIGFVFQQFNLLPRVSAGENVAMPLLYSRHELDLARAETLLSRVGLGDRVRHKPNELSGGQQQRVAIARALVNEPRIILADEPTGNLDTASQQEIMAVLRELNRQGITVVIVTHEEEIAREARRRIRVRDGMIQSDDRTGTAPRHVVSAAAAANRTPGRWRLREFGQHLRQGLRALATNKVRTALSMLGILIGVAAVVAMLALGRGAQKAIETQLSSLGSNLLVLRQGAVRIGGVAQEAGETTRLTIDDVAAIKEQIVGVKQASPSVRGRARVTFGNRNWNTQILGTGPEYEHMRAAQPPLGRFFTEAENQRRSRVALIGLTVVRELFGDQNPVGEYIKLNRINFQVIGILPEKGANAWRDQDDIVVIPVQTAMYRLLGKNYVDYIDIEAASADQLPPIIEEAKQLMLARHRVPPALSQDAFEVRNLADIQTTMAESSRTMSFLLAAIAGISLLVGGIGIMNIMLVSVTERTREIGLRKAVGARRRDILSQFLVETVVVSLTGGLAGIAVGWIMTVMMSSFAGWSASVSADAVLLAFLFSAGIGVVFGIYPARKAAALNPIDALRYE</sequence>
<feature type="domain" description="ABC transporter" evidence="14">
    <location>
        <begin position="2"/>
        <end position="238"/>
    </location>
</feature>
<feature type="transmembrane region" description="Helical" evidence="13">
    <location>
        <begin position="526"/>
        <end position="551"/>
    </location>
</feature>
<evidence type="ECO:0000256" key="8">
    <source>
        <dbReference type="ARBA" id="ARBA00022989"/>
    </source>
</evidence>
<feature type="transmembrane region" description="Helical" evidence="13">
    <location>
        <begin position="267"/>
        <end position="287"/>
    </location>
</feature>
<evidence type="ECO:0000313" key="15">
    <source>
        <dbReference type="EMBL" id="OGI51342.1"/>
    </source>
</evidence>
<dbReference type="AlphaFoldDB" id="A0A1F6U1Z0"/>
<keyword evidence="6" id="KW-0547">Nucleotide-binding</keyword>
<evidence type="ECO:0000256" key="13">
    <source>
        <dbReference type="SAM" id="Phobius"/>
    </source>
</evidence>
<dbReference type="InterPro" id="IPR017911">
    <property type="entry name" value="MacB-like_ATP-bd"/>
</dbReference>
<dbReference type="GO" id="GO:0098796">
    <property type="term" value="C:membrane protein complex"/>
    <property type="evidence" value="ECO:0007669"/>
    <property type="project" value="UniProtKB-ARBA"/>
</dbReference>
<feature type="transmembrane region" description="Helical" evidence="13">
    <location>
        <begin position="571"/>
        <end position="595"/>
    </location>
</feature>
<evidence type="ECO:0000256" key="1">
    <source>
        <dbReference type="ARBA" id="ARBA00004429"/>
    </source>
</evidence>
<evidence type="ECO:0000313" key="16">
    <source>
        <dbReference type="Proteomes" id="UP000179037"/>
    </source>
</evidence>
<dbReference type="GO" id="GO:0005886">
    <property type="term" value="C:plasma membrane"/>
    <property type="evidence" value="ECO:0007669"/>
    <property type="project" value="UniProtKB-SubCell"/>
</dbReference>
<dbReference type="InterPro" id="IPR017871">
    <property type="entry name" value="ABC_transporter-like_CS"/>
</dbReference>
<keyword evidence="2" id="KW-0813">Transport</keyword>
<keyword evidence="5 13" id="KW-0812">Transmembrane</keyword>
<dbReference type="GO" id="GO:0005524">
    <property type="term" value="F:ATP binding"/>
    <property type="evidence" value="ECO:0007669"/>
    <property type="project" value="UniProtKB-KW"/>
</dbReference>
<dbReference type="PROSITE" id="PS00211">
    <property type="entry name" value="ABC_TRANSPORTER_1"/>
    <property type="match status" value="1"/>
</dbReference>
<feature type="transmembrane region" description="Helical" evidence="13">
    <location>
        <begin position="615"/>
        <end position="633"/>
    </location>
</feature>